<evidence type="ECO:0000313" key="7">
    <source>
        <dbReference type="Proteomes" id="UP001145021"/>
    </source>
</evidence>
<feature type="region of interest" description="Disordered" evidence="3">
    <location>
        <begin position="134"/>
        <end position="161"/>
    </location>
</feature>
<feature type="signal peptide" evidence="4">
    <location>
        <begin position="1"/>
        <end position="19"/>
    </location>
</feature>
<dbReference type="InterPro" id="IPR013320">
    <property type="entry name" value="ConA-like_dom_sf"/>
</dbReference>
<evidence type="ECO:0000259" key="5">
    <source>
        <dbReference type="PROSITE" id="PS51762"/>
    </source>
</evidence>
<dbReference type="InterPro" id="IPR000757">
    <property type="entry name" value="Beta-glucanase-like"/>
</dbReference>
<protein>
    <submittedName>
        <fullName evidence="6">Glycosidase CRH2</fullName>
    </submittedName>
</protein>
<feature type="region of interest" description="Disordered" evidence="3">
    <location>
        <begin position="418"/>
        <end position="437"/>
    </location>
</feature>
<evidence type="ECO:0000256" key="1">
    <source>
        <dbReference type="ARBA" id="ARBA00022801"/>
    </source>
</evidence>
<feature type="region of interest" description="Disordered" evidence="3">
    <location>
        <begin position="382"/>
        <end position="405"/>
    </location>
</feature>
<reference evidence="6" key="1">
    <citation type="submission" date="2022-07" db="EMBL/GenBank/DDBJ databases">
        <title>Phylogenomic reconstructions and comparative analyses of Kickxellomycotina fungi.</title>
        <authorList>
            <person name="Reynolds N.K."/>
            <person name="Stajich J.E."/>
            <person name="Barry K."/>
            <person name="Grigoriev I.V."/>
            <person name="Crous P."/>
            <person name="Smith M.E."/>
        </authorList>
    </citation>
    <scope>NUCLEOTIDE SEQUENCE</scope>
    <source>
        <strain evidence="6">NBRC 105413</strain>
    </source>
</reference>
<name>A0A9W8CJQ2_9FUNG</name>
<organism evidence="6 7">
    <name type="scientific">Coemansia asiatica</name>
    <dbReference type="NCBI Taxonomy" id="1052880"/>
    <lineage>
        <taxon>Eukaryota</taxon>
        <taxon>Fungi</taxon>
        <taxon>Fungi incertae sedis</taxon>
        <taxon>Zoopagomycota</taxon>
        <taxon>Kickxellomycotina</taxon>
        <taxon>Kickxellomycetes</taxon>
        <taxon>Kickxellales</taxon>
        <taxon>Kickxellaceae</taxon>
        <taxon>Coemansia</taxon>
    </lineage>
</organism>
<dbReference type="Pfam" id="PF00722">
    <property type="entry name" value="Glyco_hydro_16"/>
    <property type="match status" value="1"/>
</dbReference>
<proteinExistence type="predicted"/>
<evidence type="ECO:0000256" key="3">
    <source>
        <dbReference type="SAM" id="MobiDB-lite"/>
    </source>
</evidence>
<dbReference type="PROSITE" id="PS51762">
    <property type="entry name" value="GH16_2"/>
    <property type="match status" value="1"/>
</dbReference>
<feature type="compositionally biased region" description="Polar residues" evidence="3">
    <location>
        <begin position="145"/>
        <end position="161"/>
    </location>
</feature>
<evidence type="ECO:0000313" key="6">
    <source>
        <dbReference type="EMBL" id="KAJ1646052.1"/>
    </source>
</evidence>
<dbReference type="GO" id="GO:0005975">
    <property type="term" value="P:carbohydrate metabolic process"/>
    <property type="evidence" value="ECO:0007669"/>
    <property type="project" value="InterPro"/>
</dbReference>
<dbReference type="EMBL" id="JANBOH010000077">
    <property type="protein sequence ID" value="KAJ1646052.1"/>
    <property type="molecule type" value="Genomic_DNA"/>
</dbReference>
<sequence>MKPVQGLLSLSVLSTLSLADIGSDFGICLKEVIFGHDAGAQPFTPRAAISFDKARQPIMVVPGHIYERDINDGLEVVIEAGGGLIDISNIKGVGDSVNANGGSAAGSNSQLQGSTTATAVHSTASASASLASSTTAASNTDKQAESTSSNDNNSSPATATGIYSQEPQNLVYSCKSEFIDFSKSGALDKFSFVWCPQNAYQTGNSVVWRLTQECGTTMVYPWDFHYGKVEGRIRIGGGSGVVTSMLLLGPPPSDEIDFEWVGKAVTQTQTMYYVQSHRVDMLPQVFDSKQQDGSSADLSTSFQNYAIELNKDNVKWYINGNVVRTLPKTSDDFPTYASRARMGIWDGTQTSGWAGTVDWSNEMKSLSIIALAASVATAVSAAPSPVSQPPSPQATNAPEPQAEGWNVQHNSPVFAQPDQVEDFEKQEPGPNEAQRRGIDFYNPFLSYPKRRGIDFYNPFLSYH</sequence>
<keyword evidence="2 6" id="KW-0326">Glycosidase</keyword>
<dbReference type="InterPro" id="IPR044791">
    <property type="entry name" value="Beta-glucanase/XTH"/>
</dbReference>
<feature type="compositionally biased region" description="Basic and acidic residues" evidence="3">
    <location>
        <begin position="422"/>
        <end position="437"/>
    </location>
</feature>
<gene>
    <name evidence="6" type="primary">UTR2_3</name>
    <name evidence="6" type="ORF">LPJ64_002431</name>
</gene>
<dbReference type="AlphaFoldDB" id="A0A9W8CJQ2"/>
<dbReference type="Proteomes" id="UP001145021">
    <property type="component" value="Unassembled WGS sequence"/>
</dbReference>
<comment type="caution">
    <text evidence="6">The sequence shown here is derived from an EMBL/GenBank/DDBJ whole genome shotgun (WGS) entry which is preliminary data.</text>
</comment>
<keyword evidence="7" id="KW-1185">Reference proteome</keyword>
<feature type="domain" description="GH16" evidence="5">
    <location>
        <begin position="140"/>
        <end position="362"/>
    </location>
</feature>
<dbReference type="PANTHER" id="PTHR31062">
    <property type="entry name" value="XYLOGLUCAN ENDOTRANSGLUCOSYLASE/HYDROLASE PROTEIN 8-RELATED"/>
    <property type="match status" value="1"/>
</dbReference>
<feature type="chain" id="PRO_5040988532" evidence="4">
    <location>
        <begin position="20"/>
        <end position="463"/>
    </location>
</feature>
<evidence type="ECO:0000256" key="2">
    <source>
        <dbReference type="ARBA" id="ARBA00023295"/>
    </source>
</evidence>
<evidence type="ECO:0000256" key="4">
    <source>
        <dbReference type="SAM" id="SignalP"/>
    </source>
</evidence>
<keyword evidence="4" id="KW-0732">Signal</keyword>
<dbReference type="Gene3D" id="2.60.120.200">
    <property type="match status" value="1"/>
</dbReference>
<dbReference type="GO" id="GO:0004553">
    <property type="term" value="F:hydrolase activity, hydrolyzing O-glycosyl compounds"/>
    <property type="evidence" value="ECO:0007669"/>
    <property type="project" value="InterPro"/>
</dbReference>
<dbReference type="SUPFAM" id="SSF49899">
    <property type="entry name" value="Concanavalin A-like lectins/glucanases"/>
    <property type="match status" value="1"/>
</dbReference>
<accession>A0A9W8CJQ2</accession>
<keyword evidence="1" id="KW-0378">Hydrolase</keyword>